<dbReference type="Proteomes" id="UP000240978">
    <property type="component" value="Unassembled WGS sequence"/>
</dbReference>
<evidence type="ECO:0000313" key="2">
    <source>
        <dbReference type="Proteomes" id="UP000240978"/>
    </source>
</evidence>
<name>A0A2P8G366_9BACT</name>
<gene>
    <name evidence="1" type="ORF">CLV42_108244</name>
</gene>
<reference evidence="1 2" key="1">
    <citation type="submission" date="2018-03" db="EMBL/GenBank/DDBJ databases">
        <title>Genomic Encyclopedia of Archaeal and Bacterial Type Strains, Phase II (KMG-II): from individual species to whole genera.</title>
        <authorList>
            <person name="Goeker M."/>
        </authorList>
    </citation>
    <scope>NUCLEOTIDE SEQUENCE [LARGE SCALE GENOMIC DNA]</scope>
    <source>
        <strain evidence="1 2">DSM 18107</strain>
    </source>
</reference>
<proteinExistence type="predicted"/>
<dbReference type="AlphaFoldDB" id="A0A2P8G366"/>
<organism evidence="1 2">
    <name type="scientific">Chitinophaga ginsengisoli</name>
    <dbReference type="NCBI Taxonomy" id="363837"/>
    <lineage>
        <taxon>Bacteria</taxon>
        <taxon>Pseudomonadati</taxon>
        <taxon>Bacteroidota</taxon>
        <taxon>Chitinophagia</taxon>
        <taxon>Chitinophagales</taxon>
        <taxon>Chitinophagaceae</taxon>
        <taxon>Chitinophaga</taxon>
    </lineage>
</organism>
<sequence>MRKFYMLATIAGGLGLIPQRAEAQSPASCCEHQQLAAYEATAPLNISLVDVNRTAVVYKKANASGVSINTGNVAGGIYVLAVTNGKKYYTRKIVIQ</sequence>
<protein>
    <submittedName>
        <fullName evidence="1">Putative secreted protein (Por secretion system target)</fullName>
    </submittedName>
</protein>
<evidence type="ECO:0000313" key="1">
    <source>
        <dbReference type="EMBL" id="PSL28325.1"/>
    </source>
</evidence>
<dbReference type="RefSeq" id="WP_245901702.1">
    <property type="nucleotide sequence ID" value="NZ_PYGK01000008.1"/>
</dbReference>
<keyword evidence="2" id="KW-1185">Reference proteome</keyword>
<accession>A0A2P8G366</accession>
<dbReference type="NCBIfam" id="TIGR04183">
    <property type="entry name" value="Por_Secre_tail"/>
    <property type="match status" value="1"/>
</dbReference>
<comment type="caution">
    <text evidence="1">The sequence shown here is derived from an EMBL/GenBank/DDBJ whole genome shotgun (WGS) entry which is preliminary data.</text>
</comment>
<dbReference type="InterPro" id="IPR026444">
    <property type="entry name" value="Secre_tail"/>
</dbReference>
<dbReference type="EMBL" id="PYGK01000008">
    <property type="protein sequence ID" value="PSL28325.1"/>
    <property type="molecule type" value="Genomic_DNA"/>
</dbReference>